<dbReference type="PROSITE" id="PS01236">
    <property type="entry name" value="PDXT_SNO_1"/>
    <property type="match status" value="1"/>
</dbReference>
<comment type="catalytic activity">
    <reaction evidence="7">
        <text>L-glutamine + H2O = L-glutamate + NH4(+)</text>
        <dbReference type="Rhea" id="RHEA:15889"/>
        <dbReference type="ChEBI" id="CHEBI:15377"/>
        <dbReference type="ChEBI" id="CHEBI:28938"/>
        <dbReference type="ChEBI" id="CHEBI:29985"/>
        <dbReference type="ChEBI" id="CHEBI:58359"/>
        <dbReference type="EC" id="3.5.1.2"/>
    </reaction>
</comment>
<keyword evidence="5" id="KW-0315">Glutamine amidotransferase</keyword>
<proteinExistence type="inferred from homology"/>
<dbReference type="InterPro" id="IPR029062">
    <property type="entry name" value="Class_I_gatase-like"/>
</dbReference>
<dbReference type="GO" id="GO:0008614">
    <property type="term" value="P:pyridoxine metabolic process"/>
    <property type="evidence" value="ECO:0007669"/>
    <property type="project" value="TreeGrafter"/>
</dbReference>
<protein>
    <recommendedName>
        <fullName evidence="2">glutaminase</fullName>
        <ecNumber evidence="2">3.5.1.2</ecNumber>
    </recommendedName>
</protein>
<comment type="similarity">
    <text evidence="1">Belongs to the glutaminase PdxT/SNO family.</text>
</comment>
<dbReference type="Pfam" id="PF01174">
    <property type="entry name" value="SNO"/>
    <property type="match status" value="1"/>
</dbReference>
<dbReference type="PANTHER" id="PTHR31559:SF0">
    <property type="entry name" value="PYRIDOXAL 5'-PHOSPHATE SYNTHASE SUBUNIT SNO1-RELATED"/>
    <property type="match status" value="1"/>
</dbReference>
<dbReference type="HAMAP" id="MF_01615">
    <property type="entry name" value="PdxT"/>
    <property type="match status" value="1"/>
</dbReference>
<gene>
    <name evidence="8" type="ORF">S12H4_05451</name>
</gene>
<dbReference type="EC" id="3.5.1.2" evidence="2"/>
<sequence length="192" mass="20719">MRIGVLAAQGAFAEHIATLHKLQVEAMPVRLPLELSGLDGLIIPGGESTSISHLMLAYNLMSKIRNLAKNGLPIFGTCAGMILLANRISDSDGLEPIGVMDLTVRRNAFGRQVDSFETELKIPVLGEKPFPGIFIRAPLIEQAGSKVGIIASLADGTIVAARQEKLLATAFHPELTNDLRFHQYFLDIIAGH</sequence>
<dbReference type="AlphaFoldDB" id="X1Q784"/>
<evidence type="ECO:0000256" key="4">
    <source>
        <dbReference type="ARBA" id="ARBA00022898"/>
    </source>
</evidence>
<reference evidence="8" key="1">
    <citation type="journal article" date="2014" name="Front. Microbiol.">
        <title>High frequency of phylogenetically diverse reductive dehalogenase-homologous genes in deep subseafloor sedimentary metagenomes.</title>
        <authorList>
            <person name="Kawai M."/>
            <person name="Futagami T."/>
            <person name="Toyoda A."/>
            <person name="Takaki Y."/>
            <person name="Nishi S."/>
            <person name="Hori S."/>
            <person name="Arai W."/>
            <person name="Tsubouchi T."/>
            <person name="Morono Y."/>
            <person name="Uchiyama I."/>
            <person name="Ito T."/>
            <person name="Fujiyama A."/>
            <person name="Inagaki F."/>
            <person name="Takami H."/>
        </authorList>
    </citation>
    <scope>NUCLEOTIDE SEQUENCE</scope>
    <source>
        <strain evidence="8">Expedition CK06-06</strain>
    </source>
</reference>
<evidence type="ECO:0000256" key="6">
    <source>
        <dbReference type="ARBA" id="ARBA00023239"/>
    </source>
</evidence>
<dbReference type="InterPro" id="IPR021196">
    <property type="entry name" value="PdxT/SNO_CS"/>
</dbReference>
<dbReference type="GO" id="GO:1903600">
    <property type="term" value="C:glutaminase complex"/>
    <property type="evidence" value="ECO:0007669"/>
    <property type="project" value="TreeGrafter"/>
</dbReference>
<evidence type="ECO:0000256" key="1">
    <source>
        <dbReference type="ARBA" id="ARBA00008345"/>
    </source>
</evidence>
<keyword evidence="3" id="KW-0378">Hydrolase</keyword>
<dbReference type="PIRSF" id="PIRSF005639">
    <property type="entry name" value="Glut_amidoT_SNO"/>
    <property type="match status" value="1"/>
</dbReference>
<keyword evidence="6" id="KW-0456">Lyase</keyword>
<name>X1Q784_9ZZZZ</name>
<dbReference type="EMBL" id="BARW01001807">
    <property type="protein sequence ID" value="GAI64073.1"/>
    <property type="molecule type" value="Genomic_DNA"/>
</dbReference>
<dbReference type="PROSITE" id="PS51274">
    <property type="entry name" value="GATASE_COBBQ"/>
    <property type="match status" value="1"/>
</dbReference>
<dbReference type="PROSITE" id="PS51273">
    <property type="entry name" value="GATASE_TYPE_1"/>
    <property type="match status" value="1"/>
</dbReference>
<evidence type="ECO:0000313" key="8">
    <source>
        <dbReference type="EMBL" id="GAI64073.1"/>
    </source>
</evidence>
<dbReference type="Gene3D" id="3.40.50.880">
    <property type="match status" value="1"/>
</dbReference>
<accession>X1Q784</accession>
<evidence type="ECO:0000256" key="2">
    <source>
        <dbReference type="ARBA" id="ARBA00012918"/>
    </source>
</evidence>
<dbReference type="PANTHER" id="PTHR31559">
    <property type="entry name" value="PYRIDOXAL 5'-PHOSPHATE SYNTHASE SUBUNIT SNO"/>
    <property type="match status" value="1"/>
</dbReference>
<dbReference type="GO" id="GO:0042823">
    <property type="term" value="P:pyridoxal phosphate biosynthetic process"/>
    <property type="evidence" value="ECO:0007669"/>
    <property type="project" value="InterPro"/>
</dbReference>
<dbReference type="NCBIfam" id="TIGR03800">
    <property type="entry name" value="PLP_synth_Pdx2"/>
    <property type="match status" value="1"/>
</dbReference>
<dbReference type="InterPro" id="IPR002161">
    <property type="entry name" value="PdxT/SNO"/>
</dbReference>
<dbReference type="GO" id="GO:0004359">
    <property type="term" value="F:glutaminase activity"/>
    <property type="evidence" value="ECO:0007669"/>
    <property type="project" value="UniProtKB-EC"/>
</dbReference>
<comment type="caution">
    <text evidence="8">The sequence shown here is derived from an EMBL/GenBank/DDBJ whole genome shotgun (WGS) entry which is preliminary data.</text>
</comment>
<evidence type="ECO:0000256" key="7">
    <source>
        <dbReference type="ARBA" id="ARBA00049534"/>
    </source>
</evidence>
<keyword evidence="4" id="KW-0663">Pyridoxal phosphate</keyword>
<organism evidence="8">
    <name type="scientific">marine sediment metagenome</name>
    <dbReference type="NCBI Taxonomy" id="412755"/>
    <lineage>
        <taxon>unclassified sequences</taxon>
        <taxon>metagenomes</taxon>
        <taxon>ecological metagenomes</taxon>
    </lineage>
</organism>
<dbReference type="GO" id="GO:0005829">
    <property type="term" value="C:cytosol"/>
    <property type="evidence" value="ECO:0007669"/>
    <property type="project" value="TreeGrafter"/>
</dbReference>
<evidence type="ECO:0000256" key="3">
    <source>
        <dbReference type="ARBA" id="ARBA00022801"/>
    </source>
</evidence>
<dbReference type="FunFam" id="3.40.50.880:FF:000010">
    <property type="entry name" value="uncharacterized protein LOC100176842 isoform X2"/>
    <property type="match status" value="1"/>
</dbReference>
<dbReference type="SUPFAM" id="SSF52317">
    <property type="entry name" value="Class I glutamine amidotransferase-like"/>
    <property type="match status" value="1"/>
</dbReference>
<dbReference type="CDD" id="cd01749">
    <property type="entry name" value="GATase1_PB"/>
    <property type="match status" value="1"/>
</dbReference>
<dbReference type="PROSITE" id="PS51130">
    <property type="entry name" value="PDXT_SNO_2"/>
    <property type="match status" value="1"/>
</dbReference>
<evidence type="ECO:0000256" key="5">
    <source>
        <dbReference type="ARBA" id="ARBA00022962"/>
    </source>
</evidence>
<dbReference type="GO" id="GO:0016829">
    <property type="term" value="F:lyase activity"/>
    <property type="evidence" value="ECO:0007669"/>
    <property type="project" value="UniProtKB-KW"/>
</dbReference>